<accession>A0A382IA97</accession>
<organism evidence="1">
    <name type="scientific">marine metagenome</name>
    <dbReference type="NCBI Taxonomy" id="408172"/>
    <lineage>
        <taxon>unclassified sequences</taxon>
        <taxon>metagenomes</taxon>
        <taxon>ecological metagenomes</taxon>
    </lineage>
</organism>
<evidence type="ECO:0000313" key="1">
    <source>
        <dbReference type="EMBL" id="SVB96285.1"/>
    </source>
</evidence>
<name>A0A382IA97_9ZZZZ</name>
<dbReference type="AlphaFoldDB" id="A0A382IA97"/>
<dbReference type="EMBL" id="UINC01066020">
    <property type="protein sequence ID" value="SVB96285.1"/>
    <property type="molecule type" value="Genomic_DNA"/>
</dbReference>
<protein>
    <submittedName>
        <fullName evidence="1">Uncharacterized protein</fullName>
    </submittedName>
</protein>
<sequence>VLLALAAWALVLLNFNSSNSHGLRHRLKAYEQENRDYLTEKYADQVKEVK</sequence>
<reference evidence="1" key="1">
    <citation type="submission" date="2018-05" db="EMBL/GenBank/DDBJ databases">
        <authorList>
            <person name="Lanie J.A."/>
            <person name="Ng W.-L."/>
            <person name="Kazmierczak K.M."/>
            <person name="Andrzejewski T.M."/>
            <person name="Davidsen T.M."/>
            <person name="Wayne K.J."/>
            <person name="Tettelin H."/>
            <person name="Glass J.I."/>
            <person name="Rusch D."/>
            <person name="Podicherti R."/>
            <person name="Tsui H.-C.T."/>
            <person name="Winkler M.E."/>
        </authorList>
    </citation>
    <scope>NUCLEOTIDE SEQUENCE</scope>
</reference>
<proteinExistence type="predicted"/>
<feature type="non-terminal residue" evidence="1">
    <location>
        <position position="1"/>
    </location>
</feature>
<gene>
    <name evidence="1" type="ORF">METZ01_LOCUS249139</name>
</gene>